<reference evidence="3 4" key="1">
    <citation type="submission" date="2024-03" db="EMBL/GenBank/DDBJ databases">
        <title>Adaptation during the transition from Ophiocordyceps entomopathogen to insect associate is accompanied by gene loss and intensified selection.</title>
        <authorList>
            <person name="Ward C.M."/>
            <person name="Onetto C.A."/>
            <person name="Borneman A.R."/>
        </authorList>
    </citation>
    <scope>NUCLEOTIDE SEQUENCE [LARGE SCALE GENOMIC DNA]</scope>
    <source>
        <strain evidence="3">AWRI1</strain>
        <tissue evidence="3">Single Adult Female</tissue>
    </source>
</reference>
<comment type="caution">
    <text evidence="3">The sequence shown here is derived from an EMBL/GenBank/DDBJ whole genome shotgun (WGS) entry which is preliminary data.</text>
</comment>
<accession>A0AAN9TIB2</accession>
<dbReference type="Proteomes" id="UP001367676">
    <property type="component" value="Unassembled WGS sequence"/>
</dbReference>
<dbReference type="Gene3D" id="3.40.395.10">
    <property type="entry name" value="Adenoviral Proteinase, Chain A"/>
    <property type="match status" value="1"/>
</dbReference>
<dbReference type="Pfam" id="PF26634">
    <property type="entry name" value="DUF8207"/>
    <property type="match status" value="1"/>
</dbReference>
<evidence type="ECO:0000313" key="3">
    <source>
        <dbReference type="EMBL" id="KAK7593053.1"/>
    </source>
</evidence>
<evidence type="ECO:0000259" key="2">
    <source>
        <dbReference type="Pfam" id="PF26634"/>
    </source>
</evidence>
<gene>
    <name evidence="3" type="ORF">V9T40_007805</name>
</gene>
<dbReference type="InterPro" id="IPR058520">
    <property type="entry name" value="DUF8207"/>
</dbReference>
<organism evidence="3 4">
    <name type="scientific">Parthenolecanium corni</name>
    <dbReference type="NCBI Taxonomy" id="536013"/>
    <lineage>
        <taxon>Eukaryota</taxon>
        <taxon>Metazoa</taxon>
        <taxon>Ecdysozoa</taxon>
        <taxon>Arthropoda</taxon>
        <taxon>Hexapoda</taxon>
        <taxon>Insecta</taxon>
        <taxon>Pterygota</taxon>
        <taxon>Neoptera</taxon>
        <taxon>Paraneoptera</taxon>
        <taxon>Hemiptera</taxon>
        <taxon>Sternorrhyncha</taxon>
        <taxon>Coccoidea</taxon>
        <taxon>Coccidae</taxon>
        <taxon>Parthenolecanium</taxon>
    </lineage>
</organism>
<evidence type="ECO:0000259" key="1">
    <source>
        <dbReference type="Pfam" id="PF08398"/>
    </source>
</evidence>
<dbReference type="InterPro" id="IPR013607">
    <property type="entry name" value="Phospholipase_A2-like"/>
</dbReference>
<dbReference type="GO" id="GO:0005198">
    <property type="term" value="F:structural molecule activity"/>
    <property type="evidence" value="ECO:0007669"/>
    <property type="project" value="InterPro"/>
</dbReference>
<dbReference type="PANTHER" id="PTHR35374">
    <property type="entry name" value="CYCLIN-DEPENDENT KINASE 11A-LIKE"/>
    <property type="match status" value="1"/>
</dbReference>
<dbReference type="PANTHER" id="PTHR35374:SF1">
    <property type="entry name" value="PROTEIN KINASE DOMAIN-CONTAINING PROTEIN"/>
    <property type="match status" value="1"/>
</dbReference>
<protein>
    <submittedName>
        <fullName evidence="3">Uncharacterized protein</fullName>
    </submittedName>
</protein>
<proteinExistence type="predicted"/>
<feature type="domain" description="Phospholipase A2-like" evidence="1">
    <location>
        <begin position="275"/>
        <end position="347"/>
    </location>
</feature>
<dbReference type="Pfam" id="PF08398">
    <property type="entry name" value="Phospholip_A2_4"/>
    <property type="match status" value="1"/>
</dbReference>
<sequence>MLKQKFDEVKYGKFMLTNQTNDVFAPLIEPLKDIKTKVSQPSVHNNYDNKFIQNHYNQPDAMDNEKVFETERRLLTVKAGLSDRSYGLYCKDDKFYMGDTVVEITNNVMRLPNNKKYLMTDGLWHLLTSGKPSDSEYNAYDLNTYKELVLYTYVYKQGNNPESKRPKSNNGSKYIDIIKPIYESTIEKDTDKYKYNTTPGRKLKKGKGLTKIVNTKDHNTEYVYWNSLDELLERLTILHDYIERRDRKYVDEFIPKPVVDGKGLINSLIDNLPVPLHLPGYNYAGPGTPLDLHLERGVKPINKLDEAAMKHDIAYSKSEALNQRHDADFVLQEEAWKRVKADDSSFGEKANAWLVTNTMKVKRAIGAGVSKPRYTEYPGNLDENDLEKLKKAANGRKGLTITFKCNRTKESIAGDIRIPLTVKQMRGVKTAHSKKQDAKVRLSSAQLKYMATTEGGFLPALLAAVPAIAAVGSLITQGVSAYNNKKANDKLVEERKRHNKVMEESTVGKSTEGKGIYILKKPTKAEGEGVGKKKKGNGLYQELLKKKVALTNFDIVKMVKSIKMPYFRGVYMRDGLPAKPMINERAVVNLDSSKGRGTHWVCYSKKGNTVEYFDSFGVEPPKDIIDYFGKKLVYEFADTFSAATPPVWFADTFSTALPVWFADTEDTRNVNPNTPNSVYCDKYSCP</sequence>
<feature type="domain" description="DUF8207" evidence="2">
    <location>
        <begin position="83"/>
        <end position="182"/>
    </location>
</feature>
<evidence type="ECO:0000313" key="4">
    <source>
        <dbReference type="Proteomes" id="UP001367676"/>
    </source>
</evidence>
<name>A0AAN9TIB2_9HEMI</name>
<keyword evidence="4" id="KW-1185">Reference proteome</keyword>
<dbReference type="AlphaFoldDB" id="A0AAN9TIB2"/>
<dbReference type="EMBL" id="JBBCAQ010000020">
    <property type="protein sequence ID" value="KAK7593053.1"/>
    <property type="molecule type" value="Genomic_DNA"/>
</dbReference>